<keyword evidence="2" id="KW-0547">Nucleotide-binding</keyword>
<keyword evidence="8" id="KW-1185">Reference proteome</keyword>
<dbReference type="Proteomes" id="UP000321234">
    <property type="component" value="Unassembled WGS sequence"/>
</dbReference>
<comment type="caution">
    <text evidence="7">The sequence shown here is derived from an EMBL/GenBank/DDBJ whole genome shotgun (WGS) entry which is preliminary data.</text>
</comment>
<keyword evidence="1" id="KW-0808">Transferase</keyword>
<evidence type="ECO:0000256" key="4">
    <source>
        <dbReference type="ARBA" id="ARBA00022840"/>
    </source>
</evidence>
<keyword evidence="4" id="KW-0067">ATP-binding</keyword>
<evidence type="ECO:0000313" key="8">
    <source>
        <dbReference type="Proteomes" id="UP000321234"/>
    </source>
</evidence>
<name>A0A5C8Z7F4_9ACTN</name>
<feature type="domain" description="Maltokinase N-terminal cap" evidence="6">
    <location>
        <begin position="20"/>
        <end position="103"/>
    </location>
</feature>
<dbReference type="RefSeq" id="WP_147927617.1">
    <property type="nucleotide sequence ID" value="NZ_VKAC01000011.1"/>
</dbReference>
<feature type="region of interest" description="Disordered" evidence="5">
    <location>
        <begin position="134"/>
        <end position="156"/>
    </location>
</feature>
<dbReference type="GO" id="GO:0005524">
    <property type="term" value="F:ATP binding"/>
    <property type="evidence" value="ECO:0007669"/>
    <property type="project" value="UniProtKB-KW"/>
</dbReference>
<dbReference type="OrthoDB" id="3787729at2"/>
<sequence length="219" mass="22644">MAVHHQATIVPTKAELLAAWVPTQPWAAGADTSSLTKLGAYRFDDPDGEVGMETHLLATADGQVLQVPLTYRGSPRAGAEDSLVTTMTHTTLGDRWIYDARHDPVYATALATTIATGGREADLFLATADGLEPQPASARVRGSGTATAPPHASWGPARVTVEGTASTTRGDAAALTVLHVLSTTTTGAAAGGLVLTGTWPGQERPVLLAELRLRTASGS</sequence>
<dbReference type="EMBL" id="VKAC01000011">
    <property type="protein sequence ID" value="TXR52850.1"/>
    <property type="molecule type" value="Genomic_DNA"/>
</dbReference>
<organism evidence="7 8">
    <name type="scientific">Quadrisphaera setariae</name>
    <dbReference type="NCBI Taxonomy" id="2593304"/>
    <lineage>
        <taxon>Bacteria</taxon>
        <taxon>Bacillati</taxon>
        <taxon>Actinomycetota</taxon>
        <taxon>Actinomycetes</taxon>
        <taxon>Kineosporiales</taxon>
        <taxon>Kineosporiaceae</taxon>
        <taxon>Quadrisphaera</taxon>
    </lineage>
</organism>
<evidence type="ECO:0000256" key="1">
    <source>
        <dbReference type="ARBA" id="ARBA00022679"/>
    </source>
</evidence>
<proteinExistence type="predicted"/>
<reference evidence="7 8" key="1">
    <citation type="submission" date="2019-07" db="EMBL/GenBank/DDBJ databases">
        <title>Quadrisphaera sp. strain DD2A genome sequencing and assembly.</title>
        <authorList>
            <person name="Kim I."/>
        </authorList>
    </citation>
    <scope>NUCLEOTIDE SEQUENCE [LARGE SCALE GENOMIC DNA]</scope>
    <source>
        <strain evidence="7 8">DD2A</strain>
    </source>
</reference>
<keyword evidence="3" id="KW-0418">Kinase</keyword>
<dbReference type="Pfam" id="PF18085">
    <property type="entry name" value="Mak_N_cap"/>
    <property type="match status" value="1"/>
</dbReference>
<dbReference type="InterPro" id="IPR040999">
    <property type="entry name" value="Mak_N_cap"/>
</dbReference>
<accession>A0A5C8Z7F4</accession>
<dbReference type="GO" id="GO:0016301">
    <property type="term" value="F:kinase activity"/>
    <property type="evidence" value="ECO:0007669"/>
    <property type="project" value="UniProtKB-KW"/>
</dbReference>
<evidence type="ECO:0000259" key="6">
    <source>
        <dbReference type="Pfam" id="PF18085"/>
    </source>
</evidence>
<evidence type="ECO:0000256" key="3">
    <source>
        <dbReference type="ARBA" id="ARBA00022777"/>
    </source>
</evidence>
<gene>
    <name evidence="7" type="ORF">FMM08_17190</name>
</gene>
<dbReference type="AlphaFoldDB" id="A0A5C8Z7F4"/>
<dbReference type="NCBIfam" id="NF047744">
    <property type="entry name" value="CG0192_rel"/>
    <property type="match status" value="1"/>
</dbReference>
<protein>
    <recommendedName>
        <fullName evidence="6">Maltokinase N-terminal cap domain-containing protein</fullName>
    </recommendedName>
</protein>
<evidence type="ECO:0000313" key="7">
    <source>
        <dbReference type="EMBL" id="TXR52850.1"/>
    </source>
</evidence>
<evidence type="ECO:0000256" key="2">
    <source>
        <dbReference type="ARBA" id="ARBA00022741"/>
    </source>
</evidence>
<evidence type="ECO:0000256" key="5">
    <source>
        <dbReference type="SAM" id="MobiDB-lite"/>
    </source>
</evidence>